<accession>W6N2G5</accession>
<reference evidence="3 4" key="1">
    <citation type="journal article" date="2015" name="Genome Announc.">
        <title>Draft Genome Sequence of Clostridium tyrobutyricum Strain DIVETGP, Isolated from Cow's Milk for Grana Padano Production.</title>
        <authorList>
            <person name="Soggiu A."/>
            <person name="Piras C."/>
            <person name="Gaiarsa S."/>
            <person name="Sassera D."/>
            <person name="Roncada P."/>
            <person name="Bendixen E."/>
            <person name="Brasca M."/>
            <person name="Bonizzi L."/>
        </authorList>
    </citation>
    <scope>NUCLEOTIDE SEQUENCE [LARGE SCALE GENOMIC DNA]</scope>
    <source>
        <strain evidence="3 4">DIVETGP</strain>
    </source>
</reference>
<dbReference type="GeneID" id="29419974"/>
<sequence>MKDRILKVIEEKIRPYLNSHNGDIEFLDIRDGIVKIRFLGECSSCISAKYTVKDIVETSLKKEIPEIKEVQLIQYMDEEMISMAKKILSKKILSKKI</sequence>
<dbReference type="Gene3D" id="3.30.300.130">
    <property type="entry name" value="Fe-S cluster assembly (FSCA)"/>
    <property type="match status" value="1"/>
</dbReference>
<dbReference type="Pfam" id="PF01106">
    <property type="entry name" value="NifU"/>
    <property type="match status" value="1"/>
</dbReference>
<evidence type="ECO:0000259" key="2">
    <source>
        <dbReference type="Pfam" id="PF01106"/>
    </source>
</evidence>
<comment type="function">
    <text evidence="1">May be involved in the formation or repair of [Fe-S] clusters present in iron-sulfur proteins.</text>
</comment>
<dbReference type="GO" id="GO:0016226">
    <property type="term" value="P:iron-sulfur cluster assembly"/>
    <property type="evidence" value="ECO:0007669"/>
    <property type="project" value="InterPro"/>
</dbReference>
<dbReference type="PANTHER" id="PTHR11178">
    <property type="entry name" value="IRON-SULFUR CLUSTER SCAFFOLD PROTEIN NFU-RELATED"/>
    <property type="match status" value="1"/>
</dbReference>
<dbReference type="GO" id="GO:0051536">
    <property type="term" value="F:iron-sulfur cluster binding"/>
    <property type="evidence" value="ECO:0007669"/>
    <property type="project" value="InterPro"/>
</dbReference>
<dbReference type="GO" id="GO:0005506">
    <property type="term" value="F:iron ion binding"/>
    <property type="evidence" value="ECO:0007669"/>
    <property type="project" value="InterPro"/>
</dbReference>
<keyword evidence="4" id="KW-1185">Reference proteome</keyword>
<evidence type="ECO:0000256" key="1">
    <source>
        <dbReference type="ARBA" id="ARBA00049958"/>
    </source>
</evidence>
<evidence type="ECO:0000313" key="4">
    <source>
        <dbReference type="Proteomes" id="UP000019482"/>
    </source>
</evidence>
<dbReference type="InterPro" id="IPR001075">
    <property type="entry name" value="NIF_FeS_clus_asmbl_NifU_C"/>
</dbReference>
<dbReference type="RefSeq" id="WP_017894806.1">
    <property type="nucleotide sequence ID" value="NZ_CBXI010000008.1"/>
</dbReference>
<proteinExistence type="predicted"/>
<evidence type="ECO:0000313" key="3">
    <source>
        <dbReference type="EMBL" id="CDL90573.1"/>
    </source>
</evidence>
<dbReference type="AlphaFoldDB" id="W6N2G5"/>
<organism evidence="3 4">
    <name type="scientific">Clostridium tyrobutyricum DIVETGP</name>
    <dbReference type="NCBI Taxonomy" id="1408889"/>
    <lineage>
        <taxon>Bacteria</taxon>
        <taxon>Bacillati</taxon>
        <taxon>Bacillota</taxon>
        <taxon>Clostridia</taxon>
        <taxon>Eubacteriales</taxon>
        <taxon>Clostridiaceae</taxon>
        <taxon>Clostridium</taxon>
    </lineage>
</organism>
<dbReference type="OrthoDB" id="9796965at2"/>
<dbReference type="EMBL" id="CBXI010000008">
    <property type="protein sequence ID" value="CDL90573.1"/>
    <property type="molecule type" value="Genomic_DNA"/>
</dbReference>
<dbReference type="Proteomes" id="UP000019482">
    <property type="component" value="Unassembled WGS sequence"/>
</dbReference>
<comment type="caution">
    <text evidence="3">The sequence shown here is derived from an EMBL/GenBank/DDBJ whole genome shotgun (WGS) entry which is preliminary data.</text>
</comment>
<gene>
    <name evidence="3" type="ORF">CTDIVETGP_0643</name>
</gene>
<name>W6N2G5_CLOTY</name>
<dbReference type="SUPFAM" id="SSF117916">
    <property type="entry name" value="Fe-S cluster assembly (FSCA) domain-like"/>
    <property type="match status" value="1"/>
</dbReference>
<dbReference type="InterPro" id="IPR034904">
    <property type="entry name" value="FSCA_dom_sf"/>
</dbReference>
<protein>
    <submittedName>
        <fullName evidence="3">NifU-like domain protein</fullName>
    </submittedName>
</protein>
<feature type="domain" description="NIF system FeS cluster assembly NifU C-terminal" evidence="2">
    <location>
        <begin position="6"/>
        <end position="71"/>
    </location>
</feature>